<name>A0A383VJ32_TETOB</name>
<sequence>MPLPVPNVLGLASLLRRRRTTRQQAAAGRQHWMTAPADPASSSRNATASSSTTTATTTTSRSSTSSSSSSTPWVVWYHPSMYWQQPRLRLSIIMCQRVLPPLFAALSVGYITPRFFELTSLRYWPMVGQYVFLGWKGFMLVLPLRLHLASSLAEWLLISSTALRVNSVYHGIPPASATSLQQLLASALFVLVLPAAGVMWLERGQRARYQQLQQRMAEAGQQEEEEEQQQGHEKESSSSSRHSSTNGASAGDDSAPVRQKQQQRQQQQPASARAQSSGNAPISIQTRQQPADVDASSAHAGSSTAAQQHGSSSSIAPAKRSSSKARRRHSEPPAASLGQQLMADITSSLQLAAAAPPLPAAAAAVREAAPSIPIIPTSPTAMTAAAAAAASPGKSAAAVSARGGDASALRAMQQRQFLDDTANNFGSSGFLECLEQLSATQQLDAAHDAATAAASQDDTFNNSSSRSSSGHSDWLMAEVHSGLAALLGSDAASAVLAAAAEAASGVGCGPRPGDMPFYTSLAATMPVSLKVHTAHSNVGALSPLLGSTLAGQLSPFSSAAAPLQLATACFPGCVQLLGNIIAVKPAAARGVGEGSWAAGSSSSGGGEAGLDIENEQGSSFALSLLDAVTRALKAAYKAGTATAGQLAAAEGLPAVDVAVGTAAASSAGDAAAAAAVSGKVVHPAHVALQWCSMACLAAGRQQTLHLQLTAPSEAAAAAAGGGSAGCCRLLAFNSSGVLLDETAQLQQALSVALPAQAAGLCHIALLPGLKPDTTTALGSSNTEAPSDAPGAAPSAAAAAPLLLLPLLVLPEESAAELQQAWQAAGATAAADMHLAPAGSTADDTDAGTPPAVGTAAADASDLAAAWSGAVASLTVDIAYVLSACSTTSGVPAAATAGSSSSSSSSADKLPTPLPAAVSAVLCNVLQHLAASGMFHTMQFLVDAATTATAATPDASSSRGRTGRVSSDGSDSSDGNDAELSGAATAAGTAAVSHNNLSRAGSSAAPAPSLGDNGGSSSSSNSSSRMDSCREWPAGSAATCSRTFGTWDSSKSCSSSTAAGADCAADAAAAADCGAAKPVDVSKPCSSSNIVVHASQAVPATLLQLLWGFVEPGLESRFMAATFSSSSTLDLFTALYNVAMGVGCWFAAGAKHCTPADIGVQLHRQQLFGADRSDQAAPQPAFAVGSCSWNAAVKQSGWNLMMIWSVAAVLVLNAGTSLAVWLLRLRVAAAVKRLRMQQQQQQQVASGGCSSKTLPVAAGEATTSPIAAAAAIKMLLAQAGATRQRLLALWIVHTAVLDVLCAVGAVVTPGMMVRAWGLGGWAQNAACVLGLGVKAWMYQVPFHWFVPLMTLEVATHAYASTVFSLQPFLWLAVPYGAALALAVAVAAAHNVLGRRLFWASQSREQH</sequence>
<feature type="compositionally biased region" description="Low complexity" evidence="1">
    <location>
        <begin position="295"/>
        <end position="320"/>
    </location>
</feature>
<keyword evidence="4" id="KW-1185">Reference proteome</keyword>
<keyword evidence="2" id="KW-0812">Transmembrane</keyword>
<feature type="transmembrane region" description="Helical" evidence="2">
    <location>
        <begin position="1200"/>
        <end position="1222"/>
    </location>
</feature>
<dbReference type="GO" id="GO:0006355">
    <property type="term" value="P:regulation of DNA-templated transcription"/>
    <property type="evidence" value="ECO:0007669"/>
    <property type="project" value="TreeGrafter"/>
</dbReference>
<evidence type="ECO:0000256" key="2">
    <source>
        <dbReference type="SAM" id="Phobius"/>
    </source>
</evidence>
<feature type="compositionally biased region" description="Polar residues" evidence="1">
    <location>
        <begin position="278"/>
        <end position="289"/>
    </location>
</feature>
<dbReference type="GO" id="GO:0005634">
    <property type="term" value="C:nucleus"/>
    <property type="evidence" value="ECO:0007669"/>
    <property type="project" value="TreeGrafter"/>
</dbReference>
<dbReference type="PANTHER" id="PTHR22880:SF225">
    <property type="entry name" value="BROMODOMAIN-CONTAINING PROTEIN BET-1-RELATED"/>
    <property type="match status" value="1"/>
</dbReference>
<gene>
    <name evidence="3" type="ORF">BQ4739_LOCUS4897</name>
</gene>
<feature type="region of interest" description="Disordered" evidence="1">
    <location>
        <begin position="212"/>
        <end position="338"/>
    </location>
</feature>
<feature type="transmembrane region" description="Helical" evidence="2">
    <location>
        <begin position="1285"/>
        <end position="1306"/>
    </location>
</feature>
<feature type="region of interest" description="Disordered" evidence="1">
    <location>
        <begin position="949"/>
        <end position="1027"/>
    </location>
</feature>
<evidence type="ECO:0000256" key="1">
    <source>
        <dbReference type="SAM" id="MobiDB-lite"/>
    </source>
</evidence>
<dbReference type="EMBL" id="FNXT01000410">
    <property type="protein sequence ID" value="SZX64386.1"/>
    <property type="molecule type" value="Genomic_DNA"/>
</dbReference>
<reference evidence="3 4" key="1">
    <citation type="submission" date="2016-10" db="EMBL/GenBank/DDBJ databases">
        <authorList>
            <person name="Cai Z."/>
        </authorList>
    </citation>
    <scope>NUCLEOTIDE SEQUENCE [LARGE SCALE GENOMIC DNA]</scope>
</reference>
<dbReference type="Proteomes" id="UP000256970">
    <property type="component" value="Unassembled WGS sequence"/>
</dbReference>
<evidence type="ECO:0000313" key="3">
    <source>
        <dbReference type="EMBL" id="SZX64386.1"/>
    </source>
</evidence>
<dbReference type="PANTHER" id="PTHR22880">
    <property type="entry name" value="FALZ-RELATED BROMODOMAIN-CONTAINING PROTEINS"/>
    <property type="match status" value="1"/>
</dbReference>
<feature type="compositionally biased region" description="Low complexity" evidence="1">
    <location>
        <begin position="258"/>
        <end position="277"/>
    </location>
</feature>
<dbReference type="InterPro" id="IPR050935">
    <property type="entry name" value="Bromo_chromatin_reader"/>
</dbReference>
<keyword evidence="2" id="KW-0472">Membrane</keyword>
<dbReference type="GO" id="GO:0006338">
    <property type="term" value="P:chromatin remodeling"/>
    <property type="evidence" value="ECO:0007669"/>
    <property type="project" value="TreeGrafter"/>
</dbReference>
<evidence type="ECO:0000313" key="4">
    <source>
        <dbReference type="Proteomes" id="UP000256970"/>
    </source>
</evidence>
<feature type="region of interest" description="Disordered" evidence="1">
    <location>
        <begin position="19"/>
        <end position="71"/>
    </location>
</feature>
<feature type="compositionally biased region" description="Low complexity" evidence="1">
    <location>
        <begin position="981"/>
        <end position="1023"/>
    </location>
</feature>
<feature type="region of interest" description="Disordered" evidence="1">
    <location>
        <begin position="448"/>
        <end position="468"/>
    </location>
</feature>
<accession>A0A383VJ32</accession>
<keyword evidence="2" id="KW-1133">Transmembrane helix</keyword>
<proteinExistence type="predicted"/>
<feature type="transmembrane region" description="Helical" evidence="2">
    <location>
        <begin position="1368"/>
        <end position="1391"/>
    </location>
</feature>
<feature type="compositionally biased region" description="Low complexity" evidence="1">
    <location>
        <begin position="40"/>
        <end position="71"/>
    </location>
</feature>
<dbReference type="GO" id="GO:0000785">
    <property type="term" value="C:chromatin"/>
    <property type="evidence" value="ECO:0007669"/>
    <property type="project" value="TreeGrafter"/>
</dbReference>
<protein>
    <submittedName>
        <fullName evidence="3">Uncharacterized protein</fullName>
    </submittedName>
</protein>
<feature type="compositionally biased region" description="Low complexity" evidence="1">
    <location>
        <begin position="949"/>
        <end position="974"/>
    </location>
</feature>
<organism evidence="3 4">
    <name type="scientific">Tetradesmus obliquus</name>
    <name type="common">Green alga</name>
    <name type="synonym">Acutodesmus obliquus</name>
    <dbReference type="NCBI Taxonomy" id="3088"/>
    <lineage>
        <taxon>Eukaryota</taxon>
        <taxon>Viridiplantae</taxon>
        <taxon>Chlorophyta</taxon>
        <taxon>core chlorophytes</taxon>
        <taxon>Chlorophyceae</taxon>
        <taxon>CS clade</taxon>
        <taxon>Sphaeropleales</taxon>
        <taxon>Scenedesmaceae</taxon>
        <taxon>Tetradesmus</taxon>
    </lineage>
</organism>